<dbReference type="Pfam" id="PF03891">
    <property type="entry name" value="DUF333"/>
    <property type="match status" value="1"/>
</dbReference>
<evidence type="ECO:0000313" key="1">
    <source>
        <dbReference type="EMBL" id="PQJ63365.1"/>
    </source>
</evidence>
<organism evidence="1 2">
    <name type="scientific">Vibrio chagasii</name>
    <dbReference type="NCBI Taxonomy" id="170679"/>
    <lineage>
        <taxon>Bacteria</taxon>
        <taxon>Pseudomonadati</taxon>
        <taxon>Pseudomonadota</taxon>
        <taxon>Gammaproteobacteria</taxon>
        <taxon>Vibrionales</taxon>
        <taxon>Vibrionaceae</taxon>
        <taxon>Vibrio</taxon>
    </lineage>
</organism>
<dbReference type="PANTHER" id="PTHR38008">
    <property type="entry name" value="HEMOLYSIN-RELATED"/>
    <property type="match status" value="1"/>
</dbReference>
<evidence type="ECO:0000313" key="2">
    <source>
        <dbReference type="Proteomes" id="UP000238707"/>
    </source>
</evidence>
<dbReference type="PROSITE" id="PS51257">
    <property type="entry name" value="PROKAR_LIPOPROTEIN"/>
    <property type="match status" value="1"/>
</dbReference>
<gene>
    <name evidence="1" type="ORF">BTO10_00665</name>
</gene>
<evidence type="ECO:0008006" key="3">
    <source>
        <dbReference type="Google" id="ProtNLM"/>
    </source>
</evidence>
<keyword evidence="2" id="KW-1185">Reference proteome</keyword>
<dbReference type="PANTHER" id="PTHR38008:SF2">
    <property type="entry name" value="HEMOLYSIN"/>
    <property type="match status" value="1"/>
</dbReference>
<dbReference type="Proteomes" id="UP000238707">
    <property type="component" value="Unassembled WGS sequence"/>
</dbReference>
<accession>A0A2S7VN53</accession>
<sequence>MKKIGLMAVFVVVLGGCANDYAEYSEGQRVSVANPAAVYCVQQDGELDTVTENNQRTTYCVFDDGERVEQWEYYRNNNEQESEAKSE</sequence>
<dbReference type="AlphaFoldDB" id="A0A2S7VN53"/>
<proteinExistence type="predicted"/>
<dbReference type="RefSeq" id="WP_105023194.1">
    <property type="nucleotide sequence ID" value="NZ_MSCI01000001.1"/>
</dbReference>
<protein>
    <recommendedName>
        <fullName evidence="3">Hemolysin</fullName>
    </recommendedName>
</protein>
<dbReference type="InterPro" id="IPR005590">
    <property type="entry name" value="DUF333"/>
</dbReference>
<reference evidence="1 2" key="1">
    <citation type="submission" date="2016-12" db="EMBL/GenBank/DDBJ databases">
        <title>Diversity of luminous bacteria.</title>
        <authorList>
            <person name="Yoshizawa S."/>
            <person name="Kogure K."/>
        </authorList>
    </citation>
    <scope>NUCLEOTIDE SEQUENCE [LARGE SCALE GENOMIC DNA]</scope>
    <source>
        <strain evidence="1 2">LC2-408</strain>
    </source>
</reference>
<name>A0A2S7VN53_9VIBR</name>
<comment type="caution">
    <text evidence="1">The sequence shown here is derived from an EMBL/GenBank/DDBJ whole genome shotgun (WGS) entry which is preliminary data.</text>
</comment>
<dbReference type="EMBL" id="MSCI01000001">
    <property type="protein sequence ID" value="PQJ63365.1"/>
    <property type="molecule type" value="Genomic_DNA"/>
</dbReference>